<feature type="transmembrane region" description="Helical" evidence="1">
    <location>
        <begin position="212"/>
        <end position="231"/>
    </location>
</feature>
<dbReference type="KEGG" id="aqu:109580380"/>
<dbReference type="AlphaFoldDB" id="A0A1X7VFU6"/>
<name>A0A1X7VFU6_AMPQE</name>
<protein>
    <submittedName>
        <fullName evidence="2">Uncharacterized protein</fullName>
    </submittedName>
</protein>
<evidence type="ECO:0000313" key="3">
    <source>
        <dbReference type="Proteomes" id="UP000007879"/>
    </source>
</evidence>
<reference evidence="2" key="2">
    <citation type="submission" date="2017-05" db="UniProtKB">
        <authorList>
            <consortium name="EnsemblMetazoa"/>
        </authorList>
    </citation>
    <scope>IDENTIFICATION</scope>
</reference>
<dbReference type="EnsemblMetazoa" id="XM_019993449.1">
    <property type="protein sequence ID" value="XP_019849008.1"/>
    <property type="gene ID" value="LOC109580380"/>
</dbReference>
<organism evidence="2">
    <name type="scientific">Amphimedon queenslandica</name>
    <name type="common">Sponge</name>
    <dbReference type="NCBI Taxonomy" id="400682"/>
    <lineage>
        <taxon>Eukaryota</taxon>
        <taxon>Metazoa</taxon>
        <taxon>Porifera</taxon>
        <taxon>Demospongiae</taxon>
        <taxon>Heteroscleromorpha</taxon>
        <taxon>Haplosclerida</taxon>
        <taxon>Niphatidae</taxon>
        <taxon>Amphimedon</taxon>
    </lineage>
</organism>
<sequence>MAVHLERRGILRASVNIVRVLIGVSLVLLSGVLSESGGILNRCRGGFANLSSISYWPRHDISRELFSLLTGLLVFVVGGLHLRAGLLVWLLTQWSLFVGWGSYMNVGSSETDTNSRSGIFDWLLGRQEEHWDYTQRVLREYSGMSLRGLIWTAPQGYALQQLGFGWQYSLSGSLMGPVYFVGSRTGIGDNDGNSTRHGENDFFDSTTAYSEYVWGTLVWFFLIVSCLTQLVHSVRVWVYNRSNPLTPNNPVNPQSRYNARLYASLNVFPCEVIYNIIFAVLWALFASSIIFYSLINQSDIRNKAQTFFGLTVSTLSLTFFIGWRWGSCYHGLKQRREATSDASNLVQVTPVTRRQQQHLYRAANDLERGGGGGEQETDPLLPWPYSHPDKAYANRRSPVPCDSLPLSSTNSAYSPVLFSSRTAVNNRQRVRRRSGRYSRFSLSCIMAWAFLEKWVWLDFFAISRHLIGFVSLAATAVTLVTTSIAFVWDIESPRFRTNISCYD</sequence>
<feature type="transmembrane region" description="Helical" evidence="1">
    <location>
        <begin position="307"/>
        <end position="326"/>
    </location>
</feature>
<dbReference type="Proteomes" id="UP000007879">
    <property type="component" value="Unassembled WGS sequence"/>
</dbReference>
<feature type="transmembrane region" description="Helical" evidence="1">
    <location>
        <begin position="437"/>
        <end position="456"/>
    </location>
</feature>
<proteinExistence type="predicted"/>
<feature type="transmembrane region" description="Helical" evidence="1">
    <location>
        <begin position="17"/>
        <end position="34"/>
    </location>
</feature>
<keyword evidence="1" id="KW-1133">Transmembrane helix</keyword>
<keyword evidence="1" id="KW-0812">Transmembrane</keyword>
<evidence type="ECO:0000313" key="2">
    <source>
        <dbReference type="EnsemblMetazoa" id="Aqu2.1.39165_001"/>
    </source>
</evidence>
<feature type="transmembrane region" description="Helical" evidence="1">
    <location>
        <begin position="272"/>
        <end position="295"/>
    </location>
</feature>
<gene>
    <name evidence="2" type="primary">109580380</name>
</gene>
<dbReference type="OrthoDB" id="10033701at2759"/>
<keyword evidence="3" id="KW-1185">Reference proteome</keyword>
<reference evidence="3" key="1">
    <citation type="journal article" date="2010" name="Nature">
        <title>The Amphimedon queenslandica genome and the evolution of animal complexity.</title>
        <authorList>
            <person name="Srivastava M."/>
            <person name="Simakov O."/>
            <person name="Chapman J."/>
            <person name="Fahey B."/>
            <person name="Gauthier M.E."/>
            <person name="Mitros T."/>
            <person name="Richards G.S."/>
            <person name="Conaco C."/>
            <person name="Dacre M."/>
            <person name="Hellsten U."/>
            <person name="Larroux C."/>
            <person name="Putnam N.H."/>
            <person name="Stanke M."/>
            <person name="Adamska M."/>
            <person name="Darling A."/>
            <person name="Degnan S.M."/>
            <person name="Oakley T.H."/>
            <person name="Plachetzki D.C."/>
            <person name="Zhai Y."/>
            <person name="Adamski M."/>
            <person name="Calcino A."/>
            <person name="Cummins S.F."/>
            <person name="Goodstein D.M."/>
            <person name="Harris C."/>
            <person name="Jackson D.J."/>
            <person name="Leys S.P."/>
            <person name="Shu S."/>
            <person name="Woodcroft B.J."/>
            <person name="Vervoort M."/>
            <person name="Kosik K.S."/>
            <person name="Manning G."/>
            <person name="Degnan B.M."/>
            <person name="Rokhsar D.S."/>
        </authorList>
    </citation>
    <scope>NUCLEOTIDE SEQUENCE [LARGE SCALE GENOMIC DNA]</scope>
</reference>
<dbReference type="InParanoid" id="A0A1X7VFU6"/>
<dbReference type="EnsemblMetazoa" id="Aqu2.1.39165_001">
    <property type="protein sequence ID" value="Aqu2.1.39165_001"/>
    <property type="gene ID" value="Aqu2.1.39165"/>
</dbReference>
<feature type="transmembrane region" description="Helical" evidence="1">
    <location>
        <begin position="65"/>
        <end position="91"/>
    </location>
</feature>
<accession>A0A1X7VFU6</accession>
<keyword evidence="1" id="KW-0472">Membrane</keyword>
<feature type="transmembrane region" description="Helical" evidence="1">
    <location>
        <begin position="462"/>
        <end position="488"/>
    </location>
</feature>
<evidence type="ECO:0000256" key="1">
    <source>
        <dbReference type="SAM" id="Phobius"/>
    </source>
</evidence>